<evidence type="ECO:0000256" key="9">
    <source>
        <dbReference type="ARBA" id="ARBA00025250"/>
    </source>
</evidence>
<evidence type="ECO:0000256" key="10">
    <source>
        <dbReference type="ARBA" id="ARBA00034075"/>
    </source>
</evidence>
<keyword evidence="4 11" id="KW-0858">Xylan degradation</keyword>
<evidence type="ECO:0000256" key="1">
    <source>
        <dbReference type="ARBA" id="ARBA00004613"/>
    </source>
</evidence>
<dbReference type="AlphaFoldDB" id="A0AAD4CTC1"/>
<keyword evidence="6 11" id="KW-0378">Hydrolase</keyword>
<dbReference type="InterPro" id="IPR043595">
    <property type="entry name" value="FaeB/C/D"/>
</dbReference>
<evidence type="ECO:0000256" key="4">
    <source>
        <dbReference type="ARBA" id="ARBA00022651"/>
    </source>
</evidence>
<dbReference type="InterPro" id="IPR029058">
    <property type="entry name" value="AB_hydrolase_fold"/>
</dbReference>
<protein>
    <recommendedName>
        <fullName evidence="11">Feruloyl esterase C</fullName>
        <ecNumber evidence="11">3.1.1.73</ecNumber>
    </recommendedName>
    <alternativeName>
        <fullName evidence="11">Ferulic acid esterase C</fullName>
    </alternativeName>
</protein>
<proteinExistence type="inferred from homology"/>
<comment type="catalytic activity">
    <reaction evidence="10 11">
        <text>feruloyl-polysaccharide + H2O = ferulate + polysaccharide.</text>
        <dbReference type="EC" id="3.1.1.73"/>
    </reaction>
</comment>
<evidence type="ECO:0000313" key="13">
    <source>
        <dbReference type="Proteomes" id="UP001194746"/>
    </source>
</evidence>
<dbReference type="PANTHER" id="PTHR38050">
    <property type="match status" value="1"/>
</dbReference>
<evidence type="ECO:0000256" key="3">
    <source>
        <dbReference type="ARBA" id="ARBA00022525"/>
    </source>
</evidence>
<evidence type="ECO:0000256" key="7">
    <source>
        <dbReference type="ARBA" id="ARBA00023277"/>
    </source>
</evidence>
<organism evidence="12 13">
    <name type="scientific">Aspergillus nanangensis</name>
    <dbReference type="NCBI Taxonomy" id="2582783"/>
    <lineage>
        <taxon>Eukaryota</taxon>
        <taxon>Fungi</taxon>
        <taxon>Dikarya</taxon>
        <taxon>Ascomycota</taxon>
        <taxon>Pezizomycotina</taxon>
        <taxon>Eurotiomycetes</taxon>
        <taxon>Eurotiomycetidae</taxon>
        <taxon>Eurotiales</taxon>
        <taxon>Aspergillaceae</taxon>
        <taxon>Aspergillus</taxon>
        <taxon>Aspergillus subgen. Circumdati</taxon>
    </lineage>
</organism>
<keyword evidence="7 11" id="KW-0119">Carbohydrate metabolism</keyword>
<keyword evidence="5 11" id="KW-0732">Signal</keyword>
<evidence type="ECO:0000256" key="6">
    <source>
        <dbReference type="ARBA" id="ARBA00022801"/>
    </source>
</evidence>
<comment type="similarity">
    <text evidence="2 11">Belongs to the faeC family.</text>
</comment>
<dbReference type="GO" id="GO:0030600">
    <property type="term" value="F:feruloyl esterase activity"/>
    <property type="evidence" value="ECO:0007669"/>
    <property type="project" value="UniProtKB-UniRule"/>
</dbReference>
<dbReference type="PANTHER" id="PTHR38050:SF1">
    <property type="entry name" value="FERULOYL ESTERASE C"/>
    <property type="match status" value="1"/>
</dbReference>
<dbReference type="EC" id="3.1.1.73" evidence="11"/>
<dbReference type="SUPFAM" id="SSF53474">
    <property type="entry name" value="alpha/beta-Hydrolases"/>
    <property type="match status" value="1"/>
</dbReference>
<comment type="subcellular location">
    <subcellularLocation>
        <location evidence="1 11">Secreted</location>
    </subcellularLocation>
</comment>
<dbReference type="GO" id="GO:0045493">
    <property type="term" value="P:xylan catabolic process"/>
    <property type="evidence" value="ECO:0007669"/>
    <property type="project" value="UniProtKB-UniRule"/>
</dbReference>
<dbReference type="Proteomes" id="UP001194746">
    <property type="component" value="Unassembled WGS sequence"/>
</dbReference>
<sequence length="276" mass="29373">MRYTLAAIGIAAAEFALQASAQTQSTGCGTTPGLSPGLNTMDVNGQPREYIIQTPENYDSSTPHKLVIGYHWRDGTMNNVVEGGFYGLTYLAGEVPTIFVAPQGLGNGWANTNGDDITFTDQLLEAVESSFCVDQERRFATGWSWGGGMSYSVACSRADVFRAVAVLSGGEISGCDDGHLPIAYFGQHGTHDSVLGIELGRTLRDHFVELNGCDPATPEEPAQGSGTHIVTDYTGCSEGHPVQWVAFDGDHEPTPSDAGATASFTGGLIWDFFSQF</sequence>
<keyword evidence="3 11" id="KW-0964">Secreted</keyword>
<dbReference type="EMBL" id="VCAU01000013">
    <property type="protein sequence ID" value="KAF9892325.1"/>
    <property type="molecule type" value="Genomic_DNA"/>
</dbReference>
<accession>A0AAD4CTC1</accession>
<evidence type="ECO:0000256" key="11">
    <source>
        <dbReference type="RuleBase" id="RU367094"/>
    </source>
</evidence>
<feature type="chain" id="PRO_5041770757" description="Feruloyl esterase C" evidence="11">
    <location>
        <begin position="22"/>
        <end position="276"/>
    </location>
</feature>
<evidence type="ECO:0000256" key="8">
    <source>
        <dbReference type="ARBA" id="ARBA00023326"/>
    </source>
</evidence>
<feature type="signal peptide" evidence="11">
    <location>
        <begin position="1"/>
        <end position="21"/>
    </location>
</feature>
<reference evidence="12" key="2">
    <citation type="submission" date="2020-02" db="EMBL/GenBank/DDBJ databases">
        <authorList>
            <person name="Gilchrist C.L.M."/>
            <person name="Chooi Y.-H."/>
        </authorList>
    </citation>
    <scope>NUCLEOTIDE SEQUENCE</scope>
    <source>
        <strain evidence="12">MST-FP2251</strain>
    </source>
</reference>
<evidence type="ECO:0000313" key="12">
    <source>
        <dbReference type="EMBL" id="KAF9892325.1"/>
    </source>
</evidence>
<reference evidence="12" key="1">
    <citation type="journal article" date="2019" name="Beilstein J. Org. Chem.">
        <title>Nanangenines: drimane sesquiterpenoids as the dominant metabolite cohort of a novel Australian fungus, Aspergillus nanangensis.</title>
        <authorList>
            <person name="Lacey H.J."/>
            <person name="Gilchrist C.L.M."/>
            <person name="Crombie A."/>
            <person name="Kalaitzis J.A."/>
            <person name="Vuong D."/>
            <person name="Rutledge P.J."/>
            <person name="Turner P."/>
            <person name="Pitt J.I."/>
            <person name="Lacey E."/>
            <person name="Chooi Y.H."/>
            <person name="Piggott A.M."/>
        </authorList>
    </citation>
    <scope>NUCLEOTIDE SEQUENCE</scope>
    <source>
        <strain evidence="12">MST-FP2251</strain>
    </source>
</reference>
<evidence type="ECO:0000256" key="2">
    <source>
        <dbReference type="ARBA" id="ARBA00010278"/>
    </source>
</evidence>
<keyword evidence="8 11" id="KW-0624">Polysaccharide degradation</keyword>
<dbReference type="Gene3D" id="3.40.50.1820">
    <property type="entry name" value="alpha/beta hydrolase"/>
    <property type="match status" value="1"/>
</dbReference>
<comment type="caution">
    <text evidence="12">The sequence shown here is derived from an EMBL/GenBank/DDBJ whole genome shotgun (WGS) entry which is preliminary data.</text>
</comment>
<keyword evidence="13" id="KW-1185">Reference proteome</keyword>
<gene>
    <name evidence="12" type="ORF">FE257_002102</name>
</gene>
<name>A0AAD4CTC1_ASPNN</name>
<evidence type="ECO:0000256" key="5">
    <source>
        <dbReference type="ARBA" id="ARBA00022729"/>
    </source>
</evidence>
<comment type="function">
    <text evidence="9 11">Involved in degradation of plant cell walls. Hydrolyzes the feruloyl-arabinose ester bond in arabinoxylans, and the feruloyl-galactose ester bond in pectin. Active against paranitrophenyl-acetate, methyl ferulate and wheat arabinoxylan.</text>
</comment>
<dbReference type="GO" id="GO:0005576">
    <property type="term" value="C:extracellular region"/>
    <property type="evidence" value="ECO:0007669"/>
    <property type="project" value="UniProtKB-SubCell"/>
</dbReference>